<evidence type="ECO:0000313" key="9">
    <source>
        <dbReference type="Proteomes" id="UP000240974"/>
    </source>
</evidence>
<evidence type="ECO:0000313" key="8">
    <source>
        <dbReference type="EMBL" id="PST42428.1"/>
    </source>
</evidence>
<evidence type="ECO:0000256" key="4">
    <source>
        <dbReference type="ARBA" id="ARBA00022679"/>
    </source>
</evidence>
<proteinExistence type="predicted"/>
<evidence type="ECO:0000256" key="6">
    <source>
        <dbReference type="ARBA" id="ARBA00022777"/>
    </source>
</evidence>
<evidence type="ECO:0000256" key="2">
    <source>
        <dbReference type="ARBA" id="ARBA00022448"/>
    </source>
</evidence>
<dbReference type="FunFam" id="2.70.70.10:FF:000001">
    <property type="entry name" value="PTS system glucose-specific IIA component"/>
    <property type="match status" value="1"/>
</dbReference>
<dbReference type="GO" id="GO:0016301">
    <property type="term" value="F:kinase activity"/>
    <property type="evidence" value="ECO:0007669"/>
    <property type="project" value="UniProtKB-KW"/>
</dbReference>
<name>A0A2T3G4I9_9FIRM</name>
<evidence type="ECO:0000256" key="5">
    <source>
        <dbReference type="ARBA" id="ARBA00022683"/>
    </source>
</evidence>
<dbReference type="PANTHER" id="PTHR45008:SF1">
    <property type="entry name" value="PTS SYSTEM GLUCOSE-SPECIFIC EIIA COMPONENT"/>
    <property type="match status" value="1"/>
</dbReference>
<dbReference type="SUPFAM" id="SSF51261">
    <property type="entry name" value="Duplicated hybrid motif"/>
    <property type="match status" value="1"/>
</dbReference>
<keyword evidence="6" id="KW-0418">Kinase</keyword>
<dbReference type="InterPro" id="IPR050890">
    <property type="entry name" value="PTS_EIIA_component"/>
</dbReference>
<organism evidence="8 9">
    <name type="scientific">Faecalibacillus intestinalis</name>
    <dbReference type="NCBI Taxonomy" id="1982626"/>
    <lineage>
        <taxon>Bacteria</taxon>
        <taxon>Bacillati</taxon>
        <taxon>Bacillota</taxon>
        <taxon>Erysipelotrichia</taxon>
        <taxon>Erysipelotrichales</taxon>
        <taxon>Coprobacillaceae</taxon>
        <taxon>Faecalibacillus</taxon>
    </lineage>
</organism>
<accession>A0A2T3G4I9</accession>
<reference evidence="8 9" key="1">
    <citation type="journal article" date="2019" name="Int. J. Syst. Evol. Microbiol.">
        <title>Faecalibacillus intestinalis gen. nov., sp. nov. and Faecalibacillus faecis sp. nov., isolated from human faeces.</title>
        <authorList>
            <person name="Seo B."/>
            <person name="Jeon K."/>
            <person name="Baek I."/>
            <person name="Lee Y.M."/>
            <person name="Baek K."/>
            <person name="Ko G."/>
        </authorList>
    </citation>
    <scope>NUCLEOTIDE SEQUENCE [LARGE SCALE GENOMIC DNA]</scope>
    <source>
        <strain evidence="8 9">SNUG30099</strain>
    </source>
</reference>
<feature type="domain" description="PTS EIIA type-1" evidence="7">
    <location>
        <begin position="28"/>
        <end position="132"/>
    </location>
</feature>
<dbReference type="GO" id="GO:0009401">
    <property type="term" value="P:phosphoenolpyruvate-dependent sugar phosphotransferase system"/>
    <property type="evidence" value="ECO:0007669"/>
    <property type="project" value="UniProtKB-KW"/>
</dbReference>
<keyword evidence="5" id="KW-0598">Phosphotransferase system</keyword>
<gene>
    <name evidence="8" type="ORF">C7U54_05615</name>
</gene>
<keyword evidence="2" id="KW-0813">Transport</keyword>
<comment type="subcellular location">
    <subcellularLocation>
        <location evidence="1">Cytoplasm</location>
    </subcellularLocation>
</comment>
<dbReference type="AlphaFoldDB" id="A0A2T3G4I9"/>
<evidence type="ECO:0000256" key="3">
    <source>
        <dbReference type="ARBA" id="ARBA00022597"/>
    </source>
</evidence>
<evidence type="ECO:0000256" key="1">
    <source>
        <dbReference type="ARBA" id="ARBA00004496"/>
    </source>
</evidence>
<dbReference type="NCBIfam" id="TIGR00830">
    <property type="entry name" value="PTBA"/>
    <property type="match status" value="1"/>
</dbReference>
<sequence length="157" mass="17306">MINVLKKKKCVIYAPANGKVVDLSKVPDPVFSKKMMGEGVGLIFEGDILFAPLDGKVKLVASTKHAIGFEANNKAEILMHIGLDTVSLEGKGFELLIKEGDRVKHGTPVLKINRQFMKERNIDLTTPIVVTNSEYKVFKSNITDVTTDSVIMECTKN</sequence>
<keyword evidence="4" id="KW-0808">Transferase</keyword>
<comment type="caution">
    <text evidence="8">The sequence shown here is derived from an EMBL/GenBank/DDBJ whole genome shotgun (WGS) entry which is preliminary data.</text>
</comment>
<dbReference type="GO" id="GO:0005737">
    <property type="term" value="C:cytoplasm"/>
    <property type="evidence" value="ECO:0007669"/>
    <property type="project" value="UniProtKB-SubCell"/>
</dbReference>
<dbReference type="EMBL" id="PYLQ01000005">
    <property type="protein sequence ID" value="PST42428.1"/>
    <property type="molecule type" value="Genomic_DNA"/>
</dbReference>
<dbReference type="RefSeq" id="WP_107029590.1">
    <property type="nucleotide sequence ID" value="NZ_JAQCYX010000690.1"/>
</dbReference>
<dbReference type="PANTHER" id="PTHR45008">
    <property type="entry name" value="PTS SYSTEM GLUCOSE-SPECIFIC EIIA COMPONENT"/>
    <property type="match status" value="1"/>
</dbReference>
<dbReference type="Gene3D" id="2.70.70.10">
    <property type="entry name" value="Glucose Permease (Domain IIA)"/>
    <property type="match status" value="1"/>
</dbReference>
<dbReference type="Pfam" id="PF00358">
    <property type="entry name" value="PTS_EIIA_1"/>
    <property type="match status" value="1"/>
</dbReference>
<dbReference type="InterPro" id="IPR011055">
    <property type="entry name" value="Dup_hybrid_motif"/>
</dbReference>
<dbReference type="InterPro" id="IPR001127">
    <property type="entry name" value="PTS_EIIA_1_perm"/>
</dbReference>
<keyword evidence="9" id="KW-1185">Reference proteome</keyword>
<protein>
    <submittedName>
        <fullName evidence="8">PTS sugar transporter subunit IIA</fullName>
    </submittedName>
</protein>
<dbReference type="PROSITE" id="PS51093">
    <property type="entry name" value="PTS_EIIA_TYPE_1"/>
    <property type="match status" value="1"/>
</dbReference>
<evidence type="ECO:0000259" key="7">
    <source>
        <dbReference type="PROSITE" id="PS51093"/>
    </source>
</evidence>
<keyword evidence="3 8" id="KW-0762">Sugar transport</keyword>
<dbReference type="Proteomes" id="UP000240974">
    <property type="component" value="Unassembled WGS sequence"/>
</dbReference>